<sequence>MDTSKSKYSLLIAMLFPMFCLSQQDSSNKKNEFNAGINFQSKLHYFGRTDSLQSNGLLPNIGFQLKNGLYAQSNFIFVRNAMIPTTYAGTTIEAGYKFNQTKHFNGNIFYTQILYKDKTLLPQSALKSQTGINAAYTNKIININTGADLKFSDAQTDIGATAGVDHIFIIHETGSPVAFALDPSAYLYAGTQNFSKMFIQQKDVLGVPVSQQQVTENVSSFNILSYEFSMPMVFVAGKFNASVTPSYVMPQHLLQGETGKNLFYVTLGIGLRL</sequence>
<dbReference type="AlphaFoldDB" id="A0A1J5SGK9"/>
<organism evidence="1">
    <name type="scientific">mine drainage metagenome</name>
    <dbReference type="NCBI Taxonomy" id="410659"/>
    <lineage>
        <taxon>unclassified sequences</taxon>
        <taxon>metagenomes</taxon>
        <taxon>ecological metagenomes</taxon>
    </lineage>
</organism>
<dbReference type="EMBL" id="MLJW01000036">
    <property type="protein sequence ID" value="OIR07577.1"/>
    <property type="molecule type" value="Genomic_DNA"/>
</dbReference>
<accession>A0A1J5SGK9</accession>
<name>A0A1J5SGK9_9ZZZZ</name>
<comment type="caution">
    <text evidence="1">The sequence shown here is derived from an EMBL/GenBank/DDBJ whole genome shotgun (WGS) entry which is preliminary data.</text>
</comment>
<gene>
    <name evidence="1" type="ORF">GALL_102390</name>
</gene>
<proteinExistence type="predicted"/>
<protein>
    <submittedName>
        <fullName evidence="1">Uncharacterized protein</fullName>
    </submittedName>
</protein>
<evidence type="ECO:0000313" key="1">
    <source>
        <dbReference type="EMBL" id="OIR07577.1"/>
    </source>
</evidence>
<reference evidence="1" key="1">
    <citation type="submission" date="2016-10" db="EMBL/GenBank/DDBJ databases">
        <title>Sequence of Gallionella enrichment culture.</title>
        <authorList>
            <person name="Poehlein A."/>
            <person name="Muehling M."/>
            <person name="Daniel R."/>
        </authorList>
    </citation>
    <scope>NUCLEOTIDE SEQUENCE</scope>
</reference>